<dbReference type="KEGG" id="cdq:BOQ54_01365"/>
<feature type="transmembrane region" description="Helical" evidence="6">
    <location>
        <begin position="21"/>
        <end position="44"/>
    </location>
</feature>
<feature type="transmembrane region" description="Helical" evidence="6">
    <location>
        <begin position="177"/>
        <end position="198"/>
    </location>
</feature>
<dbReference type="Pfam" id="PF09335">
    <property type="entry name" value="VTT_dom"/>
    <property type="match status" value="1"/>
</dbReference>
<evidence type="ECO:0000313" key="9">
    <source>
        <dbReference type="Proteomes" id="UP000182703"/>
    </source>
</evidence>
<dbReference type="PANTHER" id="PTHR12677">
    <property type="entry name" value="GOLGI APPARATUS MEMBRANE PROTEIN TVP38-RELATED"/>
    <property type="match status" value="1"/>
</dbReference>
<reference evidence="8 9" key="1">
    <citation type="submission" date="2016-11" db="EMBL/GenBank/DDBJ databases">
        <title>Complete genome sequence of the aerobically denitrifying bacterium Chelatococcus daeguensis TAD1.</title>
        <authorList>
            <person name="Yang Y."/>
            <person name="Huang S."/>
            <person name="Lin E."/>
        </authorList>
    </citation>
    <scope>NUCLEOTIDE SEQUENCE [LARGE SCALE GENOMIC DNA]</scope>
    <source>
        <strain evidence="8 9">TAD1</strain>
    </source>
</reference>
<evidence type="ECO:0000313" key="8">
    <source>
        <dbReference type="EMBL" id="APF36145.1"/>
    </source>
</evidence>
<accession>A0AAC9JNP3</accession>
<feature type="transmembrane region" description="Helical" evidence="6">
    <location>
        <begin position="64"/>
        <end position="83"/>
    </location>
</feature>
<evidence type="ECO:0000256" key="2">
    <source>
        <dbReference type="ARBA" id="ARBA00022475"/>
    </source>
</evidence>
<dbReference type="GO" id="GO:0005886">
    <property type="term" value="C:plasma membrane"/>
    <property type="evidence" value="ECO:0007669"/>
    <property type="project" value="UniProtKB-SubCell"/>
</dbReference>
<evidence type="ECO:0000259" key="7">
    <source>
        <dbReference type="Pfam" id="PF09335"/>
    </source>
</evidence>
<name>A0AAC9JNP3_9HYPH</name>
<evidence type="ECO:0000256" key="3">
    <source>
        <dbReference type="ARBA" id="ARBA00022692"/>
    </source>
</evidence>
<evidence type="ECO:0000256" key="6">
    <source>
        <dbReference type="RuleBase" id="RU366058"/>
    </source>
</evidence>
<feature type="transmembrane region" description="Helical" evidence="6">
    <location>
        <begin position="95"/>
        <end position="121"/>
    </location>
</feature>
<keyword evidence="9" id="KW-1185">Reference proteome</keyword>
<feature type="transmembrane region" description="Helical" evidence="6">
    <location>
        <begin position="148"/>
        <end position="165"/>
    </location>
</feature>
<feature type="transmembrane region" description="Helical" evidence="6">
    <location>
        <begin position="237"/>
        <end position="255"/>
    </location>
</feature>
<gene>
    <name evidence="8" type="ORF">BOQ54_01365</name>
</gene>
<evidence type="ECO:0000256" key="5">
    <source>
        <dbReference type="ARBA" id="ARBA00023136"/>
    </source>
</evidence>
<keyword evidence="2 6" id="KW-1003">Cell membrane</keyword>
<organism evidence="8 9">
    <name type="scientific">Chelatococcus daeguensis</name>
    <dbReference type="NCBI Taxonomy" id="444444"/>
    <lineage>
        <taxon>Bacteria</taxon>
        <taxon>Pseudomonadati</taxon>
        <taxon>Pseudomonadota</taxon>
        <taxon>Alphaproteobacteria</taxon>
        <taxon>Hyphomicrobiales</taxon>
        <taxon>Chelatococcaceae</taxon>
        <taxon>Chelatococcus</taxon>
    </lineage>
</organism>
<comment type="subcellular location">
    <subcellularLocation>
        <location evidence="1 6">Cell membrane</location>
        <topology evidence="1 6">Multi-pass membrane protein</topology>
    </subcellularLocation>
</comment>
<protein>
    <recommendedName>
        <fullName evidence="6">TVP38/TMEM64 family membrane protein</fullName>
    </recommendedName>
</protein>
<dbReference type="PANTHER" id="PTHR12677:SF59">
    <property type="entry name" value="GOLGI APPARATUS MEMBRANE PROTEIN TVP38-RELATED"/>
    <property type="match status" value="1"/>
</dbReference>
<dbReference type="Proteomes" id="UP000182703">
    <property type="component" value="Chromosome"/>
</dbReference>
<dbReference type="InterPro" id="IPR015414">
    <property type="entry name" value="TMEM64"/>
</dbReference>
<dbReference type="InterPro" id="IPR032816">
    <property type="entry name" value="VTT_dom"/>
</dbReference>
<evidence type="ECO:0000256" key="4">
    <source>
        <dbReference type="ARBA" id="ARBA00022989"/>
    </source>
</evidence>
<sequence length="281" mass="29776">MRADGDRGTKRGPRARHPARRFLPLAIILAGTALALAFGLHRHLSFDQLLARRVELKHYVDGNLAAALVAYVLGYALVVALSLPGGLVLTIFGGFLFGWLIGGLAALVAATSGALVIFLVARTSLGDVLAAKAGPFLQRLAAGFRRDAVAYMLFLRLVPVFPFWLVNIAPALFGVPFATYALTTIVGIVPGTFAFAFAGAGLDGAVAAQQEAYEACLAAAREACTLTLNKKTLINKHIFIAFGALGFIALLPPLMRRLFARRLQGLDKGLDKGLDDNGPVP</sequence>
<comment type="similarity">
    <text evidence="6">Belongs to the TVP38/TMEM64 family.</text>
</comment>
<dbReference type="EMBL" id="CP018095">
    <property type="protein sequence ID" value="APF36145.1"/>
    <property type="molecule type" value="Genomic_DNA"/>
</dbReference>
<keyword evidence="4 6" id="KW-1133">Transmembrane helix</keyword>
<feature type="domain" description="VTT" evidence="7">
    <location>
        <begin position="86"/>
        <end position="200"/>
    </location>
</feature>
<evidence type="ECO:0000256" key="1">
    <source>
        <dbReference type="ARBA" id="ARBA00004651"/>
    </source>
</evidence>
<keyword evidence="3 6" id="KW-0812">Transmembrane</keyword>
<proteinExistence type="inferred from homology"/>
<dbReference type="RefSeq" id="WP_063186560.1">
    <property type="nucleotide sequence ID" value="NZ_CP018095.1"/>
</dbReference>
<keyword evidence="5 6" id="KW-0472">Membrane</keyword>
<dbReference type="AlphaFoldDB" id="A0AAC9JNP3"/>